<dbReference type="EMBL" id="MEUB01000017">
    <property type="protein sequence ID" value="OGC23531.1"/>
    <property type="molecule type" value="Genomic_DNA"/>
</dbReference>
<protein>
    <submittedName>
        <fullName evidence="1">Uncharacterized protein</fullName>
    </submittedName>
</protein>
<organism evidence="1 2">
    <name type="scientific">candidate division WOR-1 bacterium RIFOXYB2_FULL_37_13</name>
    <dbReference type="NCBI Taxonomy" id="1802579"/>
    <lineage>
        <taxon>Bacteria</taxon>
        <taxon>Bacillati</taxon>
        <taxon>Saganbacteria</taxon>
    </lineage>
</organism>
<dbReference type="STRING" id="1802579.A2310_02895"/>
<dbReference type="AlphaFoldDB" id="A0A1F4SSX6"/>
<evidence type="ECO:0000313" key="1">
    <source>
        <dbReference type="EMBL" id="OGC23531.1"/>
    </source>
</evidence>
<name>A0A1F4SSX6_UNCSA</name>
<proteinExistence type="predicted"/>
<evidence type="ECO:0000313" key="2">
    <source>
        <dbReference type="Proteomes" id="UP000178417"/>
    </source>
</evidence>
<gene>
    <name evidence="1" type="ORF">A2310_02895</name>
</gene>
<dbReference type="Proteomes" id="UP000178417">
    <property type="component" value="Unassembled WGS sequence"/>
</dbReference>
<accession>A0A1F4SSX6</accession>
<reference evidence="1 2" key="1">
    <citation type="journal article" date="2016" name="Nat. Commun.">
        <title>Thousands of microbial genomes shed light on interconnected biogeochemical processes in an aquifer system.</title>
        <authorList>
            <person name="Anantharaman K."/>
            <person name="Brown C.T."/>
            <person name="Hug L.A."/>
            <person name="Sharon I."/>
            <person name="Castelle C.J."/>
            <person name="Probst A.J."/>
            <person name="Thomas B.C."/>
            <person name="Singh A."/>
            <person name="Wilkins M.J."/>
            <person name="Karaoz U."/>
            <person name="Brodie E.L."/>
            <person name="Williams K.H."/>
            <person name="Hubbard S.S."/>
            <person name="Banfield J.F."/>
        </authorList>
    </citation>
    <scope>NUCLEOTIDE SEQUENCE [LARGE SCALE GENOMIC DNA]</scope>
</reference>
<comment type="caution">
    <text evidence="1">The sequence shown here is derived from an EMBL/GenBank/DDBJ whole genome shotgun (WGS) entry which is preliminary data.</text>
</comment>
<sequence length="181" mass="20424">MEITKTPRLFGVLPQQIASCRRREWEDRVEHILPPEKNPGLYKEIGWEPAFGADGYGGGEPNLWEMELSHFRGHAPLEITVDKKPVRIGTFMGLRQEAIAGFLKDHEYSLELYTNSGEKVPITKEELLENIAGDGTITAGESAADRLDKIRQNHEALLDNFAYISAQLEEVAKRKQHLSAK</sequence>